<comment type="subcellular location">
    <subcellularLocation>
        <location evidence="2">Membrane</location>
        <topology evidence="2">Single-pass membrane protein</topology>
    </subcellularLocation>
</comment>
<evidence type="ECO:0000256" key="14">
    <source>
        <dbReference type="ARBA" id="ARBA00024209"/>
    </source>
</evidence>
<evidence type="ECO:0000256" key="9">
    <source>
        <dbReference type="ARBA" id="ARBA00022771"/>
    </source>
</evidence>
<evidence type="ECO:0000256" key="2">
    <source>
        <dbReference type="ARBA" id="ARBA00004167"/>
    </source>
</evidence>
<keyword evidence="6" id="KW-0812">Transmembrane</keyword>
<evidence type="ECO:0000313" key="17">
    <source>
        <dbReference type="Proteomes" id="UP001652623"/>
    </source>
</evidence>
<sequence length="287" mass="32313">METFNNIFFIIFSLTLTFLRLEALHENCKKTYCNPGGPSIQFPFQLKSSQEHQNSYGEPGFVLDCENNSTIINFPSYGNLVVKSISYKTRKLDLLDPRSCVHGVFLNLNLSLTPFHYYYTLKDYTYLNCSARLSSNSFTEIPCLSGVGHHVYTVEPSLDVPFSCQPIKTIAIPFGYSSSLSDNSFGLRLTWGSLGREDCEGKGIRCALQSKNGGLIEEVRVLWIIGIFAAAALISRKIYWSEKTDSQKEERYQVGHGKILGDYTALKVEIFNADVDTEQPHKPSLNL</sequence>
<feature type="signal peptide" evidence="15">
    <location>
        <begin position="1"/>
        <end position="23"/>
    </location>
</feature>
<dbReference type="PANTHER" id="PTHR46279:SF12">
    <property type="entry name" value="RING-TYPE E3 UBIQUITIN TRANSFERASE"/>
    <property type="match status" value="1"/>
</dbReference>
<evidence type="ECO:0000313" key="18">
    <source>
        <dbReference type="RefSeq" id="XP_015896644.1"/>
    </source>
</evidence>
<feature type="domain" description="Wall-associated receptor kinase galacturonan-binding" evidence="16">
    <location>
        <begin position="28"/>
        <end position="94"/>
    </location>
</feature>
<keyword evidence="17" id="KW-1185">Reference proteome</keyword>
<proteinExistence type="inferred from homology"/>
<evidence type="ECO:0000256" key="10">
    <source>
        <dbReference type="ARBA" id="ARBA00022786"/>
    </source>
</evidence>
<dbReference type="PANTHER" id="PTHR46279">
    <property type="entry name" value="RING/U-BOX SUPERFAMILY PROTEIN"/>
    <property type="match status" value="1"/>
</dbReference>
<protein>
    <recommendedName>
        <fullName evidence="4">RING-type E3 ubiquitin transferase</fullName>
        <ecNumber evidence="4">2.3.2.27</ecNumber>
    </recommendedName>
</protein>
<dbReference type="GO" id="GO:0061630">
    <property type="term" value="F:ubiquitin protein ligase activity"/>
    <property type="evidence" value="ECO:0007669"/>
    <property type="project" value="UniProtKB-EC"/>
</dbReference>
<name>A0A6P4BCF8_ZIZJJ</name>
<evidence type="ECO:0000256" key="7">
    <source>
        <dbReference type="ARBA" id="ARBA00022723"/>
    </source>
</evidence>
<feature type="chain" id="PRO_5027701342" description="RING-type E3 ubiquitin transferase" evidence="15">
    <location>
        <begin position="24"/>
        <end position="287"/>
    </location>
</feature>
<comment type="pathway">
    <text evidence="3">Protein modification; protein ubiquitination.</text>
</comment>
<dbReference type="AlphaFoldDB" id="A0A6P4BCF8"/>
<comment type="catalytic activity">
    <reaction evidence="1">
        <text>S-ubiquitinyl-[E2 ubiquitin-conjugating enzyme]-L-cysteine + [acceptor protein]-L-lysine = [E2 ubiquitin-conjugating enzyme]-L-cysteine + N(6)-ubiquitinyl-[acceptor protein]-L-lysine.</text>
        <dbReference type="EC" id="2.3.2.27"/>
    </reaction>
</comment>
<accession>A0A6P4BCF8</accession>
<dbReference type="GO" id="GO:0016020">
    <property type="term" value="C:membrane"/>
    <property type="evidence" value="ECO:0007669"/>
    <property type="project" value="UniProtKB-SubCell"/>
</dbReference>
<evidence type="ECO:0000256" key="8">
    <source>
        <dbReference type="ARBA" id="ARBA00022729"/>
    </source>
</evidence>
<evidence type="ECO:0000256" key="15">
    <source>
        <dbReference type="SAM" id="SignalP"/>
    </source>
</evidence>
<evidence type="ECO:0000256" key="13">
    <source>
        <dbReference type="ARBA" id="ARBA00023136"/>
    </source>
</evidence>
<evidence type="ECO:0000256" key="12">
    <source>
        <dbReference type="ARBA" id="ARBA00022989"/>
    </source>
</evidence>
<dbReference type="InterPro" id="IPR025287">
    <property type="entry name" value="WAK_GUB"/>
</dbReference>
<keyword evidence="13" id="KW-0472">Membrane</keyword>
<dbReference type="InterPro" id="IPR046948">
    <property type="entry name" value="ATL20-22-like"/>
</dbReference>
<evidence type="ECO:0000256" key="1">
    <source>
        <dbReference type="ARBA" id="ARBA00000900"/>
    </source>
</evidence>
<organism evidence="17 18">
    <name type="scientific">Ziziphus jujuba</name>
    <name type="common">Chinese jujube</name>
    <name type="synonym">Ziziphus sativa</name>
    <dbReference type="NCBI Taxonomy" id="326968"/>
    <lineage>
        <taxon>Eukaryota</taxon>
        <taxon>Viridiplantae</taxon>
        <taxon>Streptophyta</taxon>
        <taxon>Embryophyta</taxon>
        <taxon>Tracheophyta</taxon>
        <taxon>Spermatophyta</taxon>
        <taxon>Magnoliopsida</taxon>
        <taxon>eudicotyledons</taxon>
        <taxon>Gunneridae</taxon>
        <taxon>Pentapetalae</taxon>
        <taxon>rosids</taxon>
        <taxon>fabids</taxon>
        <taxon>Rosales</taxon>
        <taxon>Rhamnaceae</taxon>
        <taxon>Paliureae</taxon>
        <taxon>Ziziphus</taxon>
    </lineage>
</organism>
<keyword evidence="11" id="KW-0862">Zinc</keyword>
<evidence type="ECO:0000256" key="11">
    <source>
        <dbReference type="ARBA" id="ARBA00022833"/>
    </source>
</evidence>
<evidence type="ECO:0000256" key="4">
    <source>
        <dbReference type="ARBA" id="ARBA00012483"/>
    </source>
</evidence>
<keyword evidence="12" id="KW-1133">Transmembrane helix</keyword>
<dbReference type="InParanoid" id="A0A6P4BCF8"/>
<reference evidence="18" key="1">
    <citation type="submission" date="2025-08" db="UniProtKB">
        <authorList>
            <consortium name="RefSeq"/>
        </authorList>
    </citation>
    <scope>IDENTIFICATION</scope>
    <source>
        <tissue evidence="18">Seedling</tissue>
    </source>
</reference>
<gene>
    <name evidence="18" type="primary">LOC107430320</name>
</gene>
<dbReference type="GO" id="GO:0008270">
    <property type="term" value="F:zinc ion binding"/>
    <property type="evidence" value="ECO:0007669"/>
    <property type="project" value="UniProtKB-KW"/>
</dbReference>
<dbReference type="GO" id="GO:0030247">
    <property type="term" value="F:polysaccharide binding"/>
    <property type="evidence" value="ECO:0007669"/>
    <property type="project" value="InterPro"/>
</dbReference>
<evidence type="ECO:0000256" key="6">
    <source>
        <dbReference type="ARBA" id="ARBA00022692"/>
    </source>
</evidence>
<dbReference type="EC" id="2.3.2.27" evidence="4"/>
<keyword evidence="5" id="KW-0808">Transferase</keyword>
<dbReference type="KEGG" id="zju:107430320"/>
<dbReference type="Proteomes" id="UP001652623">
    <property type="component" value="Chromosome 6"/>
</dbReference>
<dbReference type="RefSeq" id="XP_015896644.1">
    <property type="nucleotide sequence ID" value="XM_016041158.4"/>
</dbReference>
<keyword evidence="7" id="KW-0479">Metal-binding</keyword>
<evidence type="ECO:0000256" key="5">
    <source>
        <dbReference type="ARBA" id="ARBA00022679"/>
    </source>
</evidence>
<dbReference type="GeneID" id="107430320"/>
<evidence type="ECO:0000259" key="16">
    <source>
        <dbReference type="Pfam" id="PF13947"/>
    </source>
</evidence>
<dbReference type="Pfam" id="PF13947">
    <property type="entry name" value="GUB_WAK_bind"/>
    <property type="match status" value="1"/>
</dbReference>
<evidence type="ECO:0000256" key="3">
    <source>
        <dbReference type="ARBA" id="ARBA00004906"/>
    </source>
</evidence>
<keyword evidence="9" id="KW-0863">Zinc-finger</keyword>
<comment type="similarity">
    <text evidence="14">Belongs to the RING-type zinc finger family. ATL subfamily.</text>
</comment>
<keyword evidence="8 15" id="KW-0732">Signal</keyword>
<keyword evidence="10" id="KW-0833">Ubl conjugation pathway</keyword>